<dbReference type="PANTHER" id="PTHR34107:SF1">
    <property type="entry name" value="SLL0198 PROTEIN"/>
    <property type="match status" value="1"/>
</dbReference>
<organism evidence="2 3">
    <name type="scientific">Atlanticothrix silvestris CENA357</name>
    <dbReference type="NCBI Taxonomy" id="1725252"/>
    <lineage>
        <taxon>Bacteria</taxon>
        <taxon>Bacillati</taxon>
        <taxon>Cyanobacteriota</taxon>
        <taxon>Cyanophyceae</taxon>
        <taxon>Nostocales</taxon>
        <taxon>Nodulariaceae</taxon>
        <taxon>Atlanticothrix</taxon>
        <taxon>Atlanticothrix silvestris</taxon>
    </lineage>
</organism>
<dbReference type="Pfam" id="PF05685">
    <property type="entry name" value="Uma2"/>
    <property type="match status" value="1"/>
</dbReference>
<evidence type="ECO:0000259" key="1">
    <source>
        <dbReference type="Pfam" id="PF05685"/>
    </source>
</evidence>
<protein>
    <submittedName>
        <fullName evidence="2">Uma2 family endonuclease</fullName>
    </submittedName>
</protein>
<proteinExistence type="predicted"/>
<dbReference type="Proteomes" id="UP000599391">
    <property type="component" value="Unassembled WGS sequence"/>
</dbReference>
<dbReference type="InterPro" id="IPR008538">
    <property type="entry name" value="Uma2"/>
</dbReference>
<dbReference type="CDD" id="cd06260">
    <property type="entry name" value="DUF820-like"/>
    <property type="match status" value="1"/>
</dbReference>
<dbReference type="GO" id="GO:0004519">
    <property type="term" value="F:endonuclease activity"/>
    <property type="evidence" value="ECO:0007669"/>
    <property type="project" value="UniProtKB-KW"/>
</dbReference>
<reference evidence="2 3" key="1">
    <citation type="journal article" date="2021" name="Int. J. Syst. Evol. Microbiol.">
        <title>Amazonocrinis nigriterrae gen. nov., sp. nov., Atlanticothrix silvestris gen. nov., sp. nov. and Dendronalium phyllosphericum gen. nov., sp. nov., nostocacean cyanobacteria from Brazilian environments.</title>
        <authorList>
            <person name="Alvarenga D.O."/>
            <person name="Andreote A.P.D."/>
            <person name="Branco L.H.Z."/>
            <person name="Delbaje E."/>
            <person name="Cruz R.B."/>
            <person name="Varani A.M."/>
            <person name="Fiore M.F."/>
        </authorList>
    </citation>
    <scope>NUCLEOTIDE SEQUENCE [LARGE SCALE GENOMIC DNA]</scope>
    <source>
        <strain evidence="2 3">CENA357</strain>
    </source>
</reference>
<dbReference type="Gene3D" id="3.90.1570.10">
    <property type="entry name" value="tt1808, chain A"/>
    <property type="match status" value="1"/>
</dbReference>
<keyword evidence="2" id="KW-0378">Hydrolase</keyword>
<name>A0A8J7HM86_9CYAN</name>
<gene>
    <name evidence="2" type="ORF">I8751_21315</name>
</gene>
<dbReference type="AlphaFoldDB" id="A0A8J7HM86"/>
<dbReference type="PANTHER" id="PTHR34107">
    <property type="entry name" value="SLL0198 PROTEIN-RELATED"/>
    <property type="match status" value="1"/>
</dbReference>
<keyword evidence="2" id="KW-0255">Endonuclease</keyword>
<sequence>MILQANNQLTLQEFLNLPPDEGDITYELVDGQAIPKMSPKFFHSKLTRALLYLIEQWCEKRGEAFPEWAIALTRHGRDWVPTPDILYISYERLPADWSEDTACPVPPDLVIEIISPGQTFGKMAAKAKDYLDAKVLRVWVVDSKARSITVFYPDAAPQTYMGDQLLTDSLFEGLEFTAEQVFKKAKI</sequence>
<dbReference type="InterPro" id="IPR011335">
    <property type="entry name" value="Restrct_endonuc-II-like"/>
</dbReference>
<evidence type="ECO:0000313" key="2">
    <source>
        <dbReference type="EMBL" id="MBH8554845.1"/>
    </source>
</evidence>
<comment type="caution">
    <text evidence="2">The sequence shown here is derived from an EMBL/GenBank/DDBJ whole genome shotgun (WGS) entry which is preliminary data.</text>
</comment>
<accession>A0A8J7HM86</accession>
<dbReference type="InterPro" id="IPR012296">
    <property type="entry name" value="Nuclease_put_TT1808"/>
</dbReference>
<dbReference type="EMBL" id="JAECZB010000083">
    <property type="protein sequence ID" value="MBH8554845.1"/>
    <property type="molecule type" value="Genomic_DNA"/>
</dbReference>
<dbReference type="RefSeq" id="WP_214441080.1">
    <property type="nucleotide sequence ID" value="NZ_JAECZB010000083.1"/>
</dbReference>
<dbReference type="SUPFAM" id="SSF52980">
    <property type="entry name" value="Restriction endonuclease-like"/>
    <property type="match status" value="1"/>
</dbReference>
<keyword evidence="2" id="KW-0540">Nuclease</keyword>
<evidence type="ECO:0000313" key="3">
    <source>
        <dbReference type="Proteomes" id="UP000599391"/>
    </source>
</evidence>
<feature type="domain" description="Putative restriction endonuclease" evidence="1">
    <location>
        <begin position="11"/>
        <end position="178"/>
    </location>
</feature>
<keyword evidence="3" id="KW-1185">Reference proteome</keyword>